<name>A0AAD1TQZ2_PELCU</name>
<feature type="non-terminal residue" evidence="1">
    <location>
        <position position="1"/>
    </location>
</feature>
<gene>
    <name evidence="1" type="ORF">PECUL_23A001985</name>
</gene>
<proteinExistence type="predicted"/>
<evidence type="ECO:0000313" key="2">
    <source>
        <dbReference type="Proteomes" id="UP001295444"/>
    </source>
</evidence>
<protein>
    <submittedName>
        <fullName evidence="1">Uncharacterized protein</fullName>
    </submittedName>
</protein>
<evidence type="ECO:0000313" key="1">
    <source>
        <dbReference type="EMBL" id="CAH2330309.1"/>
    </source>
</evidence>
<reference evidence="1" key="1">
    <citation type="submission" date="2022-03" db="EMBL/GenBank/DDBJ databases">
        <authorList>
            <person name="Alioto T."/>
            <person name="Alioto T."/>
            <person name="Gomez Garrido J."/>
        </authorList>
    </citation>
    <scope>NUCLEOTIDE SEQUENCE</scope>
</reference>
<dbReference type="EMBL" id="CAKOES020000520">
    <property type="protein sequence ID" value="CAH2330309.1"/>
    <property type="molecule type" value="Genomic_DNA"/>
</dbReference>
<dbReference type="AlphaFoldDB" id="A0AAD1TQZ2"/>
<sequence>GADSPFFMYLITYSIPQAGDIKGMLWEGGRGAVLADTRYNTRTVRQHEAKDARWTLGGLKHTGPAHTEGDAPRYTTPKFYLQFLVIRRGGGDWREMRADVLTTHERNHHISYLLVGE</sequence>
<keyword evidence="2" id="KW-1185">Reference proteome</keyword>
<organism evidence="1 2">
    <name type="scientific">Pelobates cultripes</name>
    <name type="common">Western spadefoot toad</name>
    <dbReference type="NCBI Taxonomy" id="61616"/>
    <lineage>
        <taxon>Eukaryota</taxon>
        <taxon>Metazoa</taxon>
        <taxon>Chordata</taxon>
        <taxon>Craniata</taxon>
        <taxon>Vertebrata</taxon>
        <taxon>Euteleostomi</taxon>
        <taxon>Amphibia</taxon>
        <taxon>Batrachia</taxon>
        <taxon>Anura</taxon>
        <taxon>Pelobatoidea</taxon>
        <taxon>Pelobatidae</taxon>
        <taxon>Pelobates</taxon>
    </lineage>
</organism>
<feature type="non-terminal residue" evidence="1">
    <location>
        <position position="117"/>
    </location>
</feature>
<dbReference type="Proteomes" id="UP001295444">
    <property type="component" value="Unassembled WGS sequence"/>
</dbReference>
<accession>A0AAD1TQZ2</accession>
<comment type="caution">
    <text evidence="1">The sequence shown here is derived from an EMBL/GenBank/DDBJ whole genome shotgun (WGS) entry which is preliminary data.</text>
</comment>